<feature type="compositionally biased region" description="Polar residues" evidence="1">
    <location>
        <begin position="120"/>
        <end position="132"/>
    </location>
</feature>
<protein>
    <submittedName>
        <fullName evidence="2">Uncharacterized protein</fullName>
    </submittedName>
</protein>
<name>A0AAV2LG52_KNICA</name>
<dbReference type="Proteomes" id="UP001497482">
    <property type="component" value="Chromosome 3"/>
</dbReference>
<keyword evidence="3" id="KW-1185">Reference proteome</keyword>
<evidence type="ECO:0000313" key="2">
    <source>
        <dbReference type="EMBL" id="CAL1600501.1"/>
    </source>
</evidence>
<feature type="compositionally biased region" description="Basic and acidic residues" evidence="1">
    <location>
        <begin position="164"/>
        <end position="175"/>
    </location>
</feature>
<evidence type="ECO:0000256" key="1">
    <source>
        <dbReference type="SAM" id="MobiDB-lite"/>
    </source>
</evidence>
<feature type="region of interest" description="Disordered" evidence="1">
    <location>
        <begin position="13"/>
        <end position="41"/>
    </location>
</feature>
<proteinExistence type="predicted"/>
<dbReference type="AlphaFoldDB" id="A0AAV2LG52"/>
<organism evidence="2 3">
    <name type="scientific">Knipowitschia caucasica</name>
    <name type="common">Caucasian dwarf goby</name>
    <name type="synonym">Pomatoschistus caucasicus</name>
    <dbReference type="NCBI Taxonomy" id="637954"/>
    <lineage>
        <taxon>Eukaryota</taxon>
        <taxon>Metazoa</taxon>
        <taxon>Chordata</taxon>
        <taxon>Craniata</taxon>
        <taxon>Vertebrata</taxon>
        <taxon>Euteleostomi</taxon>
        <taxon>Actinopterygii</taxon>
        <taxon>Neopterygii</taxon>
        <taxon>Teleostei</taxon>
        <taxon>Neoteleostei</taxon>
        <taxon>Acanthomorphata</taxon>
        <taxon>Gobiaria</taxon>
        <taxon>Gobiiformes</taxon>
        <taxon>Gobioidei</taxon>
        <taxon>Gobiidae</taxon>
        <taxon>Gobiinae</taxon>
        <taxon>Knipowitschia</taxon>
    </lineage>
</organism>
<sequence length="175" mass="19610">MCNSEDVLSIFARQASTQSQIPKDFSRPPRKPSQDPNLPLTDHAVIDHNSILADAPSLAGSRPSSSLEEDVNRLSVMYAQRGYDVNTLPGFRSKDPMQDICDKPKPKVSKSELNEKTARRTVQSESSHNNNVLVDRVPTPLANTISYPGKENDGQTRHTRRKEKVSYKEPNLKRV</sequence>
<evidence type="ECO:0000313" key="3">
    <source>
        <dbReference type="Proteomes" id="UP001497482"/>
    </source>
</evidence>
<reference evidence="2 3" key="1">
    <citation type="submission" date="2024-04" db="EMBL/GenBank/DDBJ databases">
        <authorList>
            <person name="Waldvogel A.-M."/>
            <person name="Schoenle A."/>
        </authorList>
    </citation>
    <scope>NUCLEOTIDE SEQUENCE [LARGE SCALE GENOMIC DNA]</scope>
</reference>
<feature type="region of interest" description="Disordered" evidence="1">
    <location>
        <begin position="87"/>
        <end position="175"/>
    </location>
</feature>
<feature type="compositionally biased region" description="Basic and acidic residues" evidence="1">
    <location>
        <begin position="92"/>
        <end position="118"/>
    </location>
</feature>
<gene>
    <name evidence="2" type="ORF">KC01_LOCUS28591</name>
</gene>
<accession>A0AAV2LG52</accession>
<dbReference type="EMBL" id="OZ035825">
    <property type="protein sequence ID" value="CAL1600501.1"/>
    <property type="molecule type" value="Genomic_DNA"/>
</dbReference>